<gene>
    <name evidence="3" type="ORF">CAL19_15010</name>
</gene>
<dbReference type="SUPFAM" id="SSF50249">
    <property type="entry name" value="Nucleic acid-binding proteins"/>
    <property type="match status" value="1"/>
</dbReference>
<keyword evidence="4" id="KW-1185">Reference proteome</keyword>
<organism evidence="3 4">
    <name type="scientific">Bordetella genomosp. 7</name>
    <dbReference type="NCBI Taxonomy" id="1416805"/>
    <lineage>
        <taxon>Bacteria</taxon>
        <taxon>Pseudomonadati</taxon>
        <taxon>Pseudomonadota</taxon>
        <taxon>Betaproteobacteria</taxon>
        <taxon>Burkholderiales</taxon>
        <taxon>Alcaligenaceae</taxon>
        <taxon>Bordetella</taxon>
    </lineage>
</organism>
<protein>
    <submittedName>
        <fullName evidence="3">DNA-binding protein</fullName>
    </submittedName>
</protein>
<evidence type="ECO:0000313" key="3">
    <source>
        <dbReference type="EMBL" id="OZI17153.1"/>
    </source>
</evidence>
<dbReference type="InterPro" id="IPR012340">
    <property type="entry name" value="NA-bd_OB-fold"/>
</dbReference>
<name>A0A261QYJ6_9BORD</name>
<comment type="caution">
    <text evidence="3">The sequence shown here is derived from an EMBL/GenBank/DDBJ whole genome shotgun (WGS) entry which is preliminary data.</text>
</comment>
<dbReference type="RefSeq" id="WP_094797246.1">
    <property type="nucleotide sequence ID" value="NZ_NEVK01000007.1"/>
</dbReference>
<dbReference type="EMBL" id="NEVK01000007">
    <property type="protein sequence ID" value="OZI17153.1"/>
    <property type="molecule type" value="Genomic_DNA"/>
</dbReference>
<dbReference type="InterPro" id="IPR002878">
    <property type="entry name" value="ChsH2_C"/>
</dbReference>
<accession>A0A261QYJ6</accession>
<dbReference type="Gene3D" id="6.10.30.10">
    <property type="match status" value="1"/>
</dbReference>
<feature type="domain" description="ChsH2 rubredoxin-like zinc ribbon" evidence="2">
    <location>
        <begin position="18"/>
        <end position="53"/>
    </location>
</feature>
<dbReference type="GO" id="GO:0003677">
    <property type="term" value="F:DNA binding"/>
    <property type="evidence" value="ECO:0007669"/>
    <property type="project" value="UniProtKB-KW"/>
</dbReference>
<dbReference type="PANTHER" id="PTHR34075:SF5">
    <property type="entry name" value="BLR3430 PROTEIN"/>
    <property type="match status" value="1"/>
</dbReference>
<dbReference type="Proteomes" id="UP000216947">
    <property type="component" value="Unassembled WGS sequence"/>
</dbReference>
<dbReference type="AlphaFoldDB" id="A0A261QYJ6"/>
<sequence length="128" mass="14156">MPDTQSTEAIGPDRYFHDRLAQGRFLIQHCAACSRHVFYPRMLCPHCGGSQLDWVAPSGRGTIYSTTVIRRRPEQGGDYHVALVDLEEGVRMMSRVEGVAPAAVKIGMQVQAAITRGEDGNQIVFRLA</sequence>
<evidence type="ECO:0000259" key="1">
    <source>
        <dbReference type="Pfam" id="PF01796"/>
    </source>
</evidence>
<evidence type="ECO:0000259" key="2">
    <source>
        <dbReference type="Pfam" id="PF12172"/>
    </source>
</evidence>
<keyword evidence="3" id="KW-0238">DNA-binding</keyword>
<proteinExistence type="predicted"/>
<reference evidence="4" key="1">
    <citation type="submission" date="2017-05" db="EMBL/GenBank/DDBJ databases">
        <title>Complete and WGS of Bordetella genogroups.</title>
        <authorList>
            <person name="Spilker T."/>
            <person name="Lipuma J."/>
        </authorList>
    </citation>
    <scope>NUCLEOTIDE SEQUENCE [LARGE SCALE GENOMIC DNA]</scope>
    <source>
        <strain evidence="4">AU18089</strain>
    </source>
</reference>
<dbReference type="Pfam" id="PF12172">
    <property type="entry name" value="zf-ChsH2"/>
    <property type="match status" value="1"/>
</dbReference>
<dbReference type="InterPro" id="IPR052513">
    <property type="entry name" value="Thioester_dehydratase-like"/>
</dbReference>
<evidence type="ECO:0000313" key="4">
    <source>
        <dbReference type="Proteomes" id="UP000216947"/>
    </source>
</evidence>
<feature type="domain" description="ChsH2 C-terminal OB-fold" evidence="1">
    <location>
        <begin position="54"/>
        <end position="114"/>
    </location>
</feature>
<dbReference type="PANTHER" id="PTHR34075">
    <property type="entry name" value="BLR3430 PROTEIN"/>
    <property type="match status" value="1"/>
</dbReference>
<dbReference type="Pfam" id="PF01796">
    <property type="entry name" value="OB_ChsH2_C"/>
    <property type="match status" value="1"/>
</dbReference>
<dbReference type="InterPro" id="IPR022002">
    <property type="entry name" value="ChsH2_Znr"/>
</dbReference>